<dbReference type="InterPro" id="IPR003609">
    <property type="entry name" value="Pan_app"/>
</dbReference>
<dbReference type="Proteomes" id="UP000193240">
    <property type="component" value="Unassembled WGS sequence"/>
</dbReference>
<keyword evidence="3" id="KW-1185">Reference proteome</keyword>
<dbReference type="OMA" id="CETEINC"/>
<dbReference type="Gene3D" id="3.50.4.10">
    <property type="entry name" value="Hepatocyte Growth Factor"/>
    <property type="match status" value="1"/>
</dbReference>
<organism evidence="2 3">
    <name type="scientific">Epicoccum nigrum</name>
    <name type="common">Soil fungus</name>
    <name type="synonym">Epicoccum purpurascens</name>
    <dbReference type="NCBI Taxonomy" id="105696"/>
    <lineage>
        <taxon>Eukaryota</taxon>
        <taxon>Fungi</taxon>
        <taxon>Dikarya</taxon>
        <taxon>Ascomycota</taxon>
        <taxon>Pezizomycotina</taxon>
        <taxon>Dothideomycetes</taxon>
        <taxon>Pleosporomycetidae</taxon>
        <taxon>Pleosporales</taxon>
        <taxon>Pleosporineae</taxon>
        <taxon>Didymellaceae</taxon>
        <taxon>Epicoccum</taxon>
    </lineage>
</organism>
<dbReference type="Pfam" id="PF14295">
    <property type="entry name" value="PAN_4"/>
    <property type="match status" value="1"/>
</dbReference>
<accession>A0A1Y2LUZ8</accession>
<evidence type="ECO:0000259" key="1">
    <source>
        <dbReference type="PROSITE" id="PS50948"/>
    </source>
</evidence>
<dbReference type="STRING" id="105696.A0A1Y2LUZ8"/>
<feature type="domain" description="Apple" evidence="1">
    <location>
        <begin position="48"/>
        <end position="128"/>
    </location>
</feature>
<sequence>MYAQLITGALALTSTGLSPPSTGVSPRQATQACPSNPSTILCPDDDGCLSAAANGAVFQVQCTTNLNGRVIKVAQEATFANCVTACSVNTDCDAFNYKSGFCYLLGADIGSPVSASDVNAASEISPPTQASPAPGSSTCTNTIACPQQDGCAYVSSGLTFYARCTVDLYGGDIPGGAAPASGTKACVDRCADTPGCVA</sequence>
<evidence type="ECO:0000313" key="3">
    <source>
        <dbReference type="Proteomes" id="UP000193240"/>
    </source>
</evidence>
<dbReference type="PROSITE" id="PS50948">
    <property type="entry name" value="PAN"/>
    <property type="match status" value="1"/>
</dbReference>
<dbReference type="InParanoid" id="A0A1Y2LUZ8"/>
<proteinExistence type="predicted"/>
<dbReference type="EMBL" id="KZ107848">
    <property type="protein sequence ID" value="OSS47663.1"/>
    <property type="molecule type" value="Genomic_DNA"/>
</dbReference>
<dbReference type="Pfam" id="PF00024">
    <property type="entry name" value="PAN_1"/>
    <property type="match status" value="1"/>
</dbReference>
<name>A0A1Y2LUZ8_EPING</name>
<evidence type="ECO:0000313" key="2">
    <source>
        <dbReference type="EMBL" id="OSS47663.1"/>
    </source>
</evidence>
<protein>
    <recommendedName>
        <fullName evidence="1">Apple domain-containing protein</fullName>
    </recommendedName>
</protein>
<reference evidence="2 3" key="1">
    <citation type="journal article" date="2017" name="Genome Announc.">
        <title>Genome sequence of the saprophytic ascomycete Epicoccum nigrum ICMP 19927 strain isolated from New Zealand.</title>
        <authorList>
            <person name="Fokin M."/>
            <person name="Fleetwood D."/>
            <person name="Weir B.S."/>
            <person name="Villas-Boas S.G."/>
        </authorList>
    </citation>
    <scope>NUCLEOTIDE SEQUENCE [LARGE SCALE GENOMIC DNA]</scope>
    <source>
        <strain evidence="2 3">ICMP 19927</strain>
    </source>
</reference>
<dbReference type="AlphaFoldDB" id="A0A1Y2LUZ8"/>
<gene>
    <name evidence="2" type="ORF">B5807_07311</name>
</gene>